<evidence type="ECO:0000259" key="1">
    <source>
        <dbReference type="Pfam" id="PF13529"/>
    </source>
</evidence>
<dbReference type="RefSeq" id="WP_007642981.1">
    <property type="nucleotide sequence ID" value="NC_020514.1"/>
</dbReference>
<organism evidence="2 3">
    <name type="scientific">Paraglaciecola psychrophila 170</name>
    <dbReference type="NCBI Taxonomy" id="1129794"/>
    <lineage>
        <taxon>Bacteria</taxon>
        <taxon>Pseudomonadati</taxon>
        <taxon>Pseudomonadota</taxon>
        <taxon>Gammaproteobacteria</taxon>
        <taxon>Alteromonadales</taxon>
        <taxon>Alteromonadaceae</taxon>
        <taxon>Paraglaciecola</taxon>
    </lineage>
</organism>
<sequence>MLSKKRWISALTCSLLLLQGCQNTPQTEMLSGSILNNVSPRKLIKDVPFYPQEKFFCGLTTLSEALNFYGHSTTPESIAPSLFILGREGSLQLEMISAARSYGLLAYSTQSDFKTLFSLIDNDVPVIVFQNVAASWFPMWHYALVIGYGQIEQKIILHTGEAEVHEMSYELFEIV</sequence>
<name>K7AYN2_9ALTE</name>
<dbReference type="Pfam" id="PF13529">
    <property type="entry name" value="Peptidase_C39_2"/>
    <property type="match status" value="1"/>
</dbReference>
<proteinExistence type="predicted"/>
<accession>K7AYN2</accession>
<evidence type="ECO:0000313" key="2">
    <source>
        <dbReference type="EMBL" id="AGH47063.1"/>
    </source>
</evidence>
<dbReference type="eggNOG" id="COG3271">
    <property type="taxonomic scope" value="Bacteria"/>
</dbReference>
<dbReference type="PROSITE" id="PS51257">
    <property type="entry name" value="PROKAR_LIPOPROTEIN"/>
    <property type="match status" value="1"/>
</dbReference>
<dbReference type="HOGENOM" id="CLU_108021_0_0_6"/>
<protein>
    <recommendedName>
        <fullName evidence="1">Peptidase C39-like domain-containing protein</fullName>
    </recommendedName>
</protein>
<dbReference type="Proteomes" id="UP000011864">
    <property type="component" value="Chromosome"/>
</dbReference>
<dbReference type="STRING" id="1129794.C427_4964"/>
<dbReference type="NCBIfam" id="NF033920">
    <property type="entry name" value="C39_PA2778_fam"/>
    <property type="match status" value="1"/>
</dbReference>
<dbReference type="Gene3D" id="3.90.70.10">
    <property type="entry name" value="Cysteine proteinases"/>
    <property type="match status" value="1"/>
</dbReference>
<feature type="domain" description="Peptidase C39-like" evidence="1">
    <location>
        <begin position="46"/>
        <end position="156"/>
    </location>
</feature>
<dbReference type="InterPro" id="IPR039564">
    <property type="entry name" value="Peptidase_C39-like"/>
</dbReference>
<evidence type="ECO:0000313" key="3">
    <source>
        <dbReference type="Proteomes" id="UP000011864"/>
    </source>
</evidence>
<dbReference type="AlphaFoldDB" id="K7AYN2"/>
<reference evidence="2 3" key="1">
    <citation type="journal article" date="2013" name="Genome Announc.">
        <title>Complete Genome Sequence of Glaciecola psychrophila Strain 170T.</title>
        <authorList>
            <person name="Yin J."/>
            <person name="Chen J."/>
            <person name="Liu G."/>
            <person name="Yu Y."/>
            <person name="Song L."/>
            <person name="Wang X."/>
            <person name="Qu X."/>
        </authorList>
    </citation>
    <scope>NUCLEOTIDE SEQUENCE [LARGE SCALE GENOMIC DNA]</scope>
    <source>
        <strain evidence="2 3">170</strain>
    </source>
</reference>
<gene>
    <name evidence="2" type="ORF">C427_4964</name>
</gene>
<dbReference type="EMBL" id="CP003837">
    <property type="protein sequence ID" value="AGH47063.1"/>
    <property type="molecule type" value="Genomic_DNA"/>
</dbReference>
<dbReference type="KEGG" id="gps:C427_4964"/>
<keyword evidence="3" id="KW-1185">Reference proteome</keyword>
<dbReference type="OrthoDB" id="5611441at2"/>
<dbReference type="PATRIC" id="fig|1129794.4.peg.4950"/>